<proteinExistence type="predicted"/>
<reference evidence="1" key="1">
    <citation type="submission" date="2023-10" db="EMBL/GenBank/DDBJ databases">
        <title>Whole genome sequencing of actinobacterial strain Amycolatopsis sp. (BCA-696) identifies the underlying plant growth-promoting genes.</title>
        <authorList>
            <person name="Gandham P."/>
            <person name="Vadla N."/>
            <person name="Saji A."/>
            <person name="Srinivas V."/>
            <person name="Ruperao P."/>
            <person name="Selvanayagam S."/>
            <person name="Saxena R.K."/>
            <person name="Rathore A."/>
            <person name="Gopalakrishnan S."/>
            <person name="Thakur V."/>
        </authorList>
    </citation>
    <scope>NUCLEOTIDE SEQUENCE</scope>
    <source>
        <strain evidence="1">BCA-696</strain>
    </source>
</reference>
<sequence length="61" mass="6484">MIVGAGLAGLPAGPHLHRAVPVFREASGDRQMLCAVQNRCSNCGMSTGDENLWHVVGALRR</sequence>
<organism evidence="1 2">
    <name type="scientific">Amycolatopsis coloradensis</name>
    <dbReference type="NCBI Taxonomy" id="76021"/>
    <lineage>
        <taxon>Bacteria</taxon>
        <taxon>Bacillati</taxon>
        <taxon>Actinomycetota</taxon>
        <taxon>Actinomycetes</taxon>
        <taxon>Pseudonocardiales</taxon>
        <taxon>Pseudonocardiaceae</taxon>
        <taxon>Amycolatopsis</taxon>
    </lineage>
</organism>
<protein>
    <submittedName>
        <fullName evidence="1">Uncharacterized protein</fullName>
    </submittedName>
</protein>
<dbReference type="EMBL" id="CP150484">
    <property type="protein sequence ID" value="WYW18218.1"/>
    <property type="molecule type" value="Genomic_DNA"/>
</dbReference>
<dbReference type="Proteomes" id="UP001456344">
    <property type="component" value="Chromosome"/>
</dbReference>
<name>A0ACD5BG32_9PSEU</name>
<keyword evidence="2" id="KW-1185">Reference proteome</keyword>
<evidence type="ECO:0000313" key="2">
    <source>
        <dbReference type="Proteomes" id="UP001456344"/>
    </source>
</evidence>
<evidence type="ECO:0000313" key="1">
    <source>
        <dbReference type="EMBL" id="WYW18218.1"/>
    </source>
</evidence>
<accession>A0ACD5BG32</accession>
<gene>
    <name evidence="1" type="ORF">LCL61_21985</name>
</gene>